<keyword evidence="3" id="KW-1185">Reference proteome</keyword>
<evidence type="ECO:0000256" key="1">
    <source>
        <dbReference type="SAM" id="MobiDB-lite"/>
    </source>
</evidence>
<reference evidence="2 3" key="1">
    <citation type="submission" date="2024-04" db="EMBL/GenBank/DDBJ databases">
        <title>Tritrichomonas musculus Genome.</title>
        <authorList>
            <person name="Alves-Ferreira E."/>
            <person name="Grigg M."/>
            <person name="Lorenzi H."/>
            <person name="Galac M."/>
        </authorList>
    </citation>
    <scope>NUCLEOTIDE SEQUENCE [LARGE SCALE GENOMIC DNA]</scope>
    <source>
        <strain evidence="2 3">EAF2021</strain>
    </source>
</reference>
<comment type="caution">
    <text evidence="2">The sequence shown here is derived from an EMBL/GenBank/DDBJ whole genome shotgun (WGS) entry which is preliminary data.</text>
</comment>
<organism evidence="2 3">
    <name type="scientific">Tritrichomonas musculus</name>
    <dbReference type="NCBI Taxonomy" id="1915356"/>
    <lineage>
        <taxon>Eukaryota</taxon>
        <taxon>Metamonada</taxon>
        <taxon>Parabasalia</taxon>
        <taxon>Tritrichomonadida</taxon>
        <taxon>Tritrichomonadidae</taxon>
        <taxon>Tritrichomonas</taxon>
    </lineage>
</organism>
<proteinExistence type="predicted"/>
<evidence type="ECO:0000313" key="3">
    <source>
        <dbReference type="Proteomes" id="UP001470230"/>
    </source>
</evidence>
<evidence type="ECO:0000313" key="2">
    <source>
        <dbReference type="EMBL" id="KAK8896351.1"/>
    </source>
</evidence>
<dbReference type="EMBL" id="JAPFFF010000002">
    <property type="protein sequence ID" value="KAK8896351.1"/>
    <property type="molecule type" value="Genomic_DNA"/>
</dbReference>
<feature type="compositionally biased region" description="Basic and acidic residues" evidence="1">
    <location>
        <begin position="160"/>
        <end position="180"/>
    </location>
</feature>
<feature type="region of interest" description="Disordered" evidence="1">
    <location>
        <begin position="159"/>
        <end position="187"/>
    </location>
</feature>
<name>A0ABR2KZ08_9EUKA</name>
<sequence>MSNLNQSPHRKRAQKNQYPFGYFCLKFQSKFQLLRVELNPDYFSSFGQLKQHLSNHFTLNDPPNLYLINDNGKFSQIKDDLKIPDDVENNSIFFVEPNGMTPESIFPDFAAKVYADPDQSQKEKAQKHIIPENITVVKKMFEDWPLLLQTIHKINTKNLTKSEMEGSHKKDERRSKKKDEETEEFDKKKKPIYTVQSLFTETGDFSDLFYAVANKMKIHISSNPEYGSPLRSKRKSSS</sequence>
<gene>
    <name evidence="2" type="ORF">M9Y10_014249</name>
</gene>
<dbReference type="Proteomes" id="UP001470230">
    <property type="component" value="Unassembled WGS sequence"/>
</dbReference>
<accession>A0ABR2KZ08</accession>
<protein>
    <submittedName>
        <fullName evidence="2">Uncharacterized protein</fullName>
    </submittedName>
</protein>